<evidence type="ECO:0000313" key="2">
    <source>
        <dbReference type="Proteomes" id="UP000829398"/>
    </source>
</evidence>
<reference evidence="2" key="1">
    <citation type="journal article" date="2023" name="Hortic. Res.">
        <title>A chromosome-level phased genome enabling allele-level studies in sweet orange: a case study on citrus Huanglongbing tolerance.</title>
        <authorList>
            <person name="Wu B."/>
            <person name="Yu Q."/>
            <person name="Deng Z."/>
            <person name="Duan Y."/>
            <person name="Luo F."/>
            <person name="Gmitter F. Jr."/>
        </authorList>
    </citation>
    <scope>NUCLEOTIDE SEQUENCE [LARGE SCALE GENOMIC DNA]</scope>
    <source>
        <strain evidence="2">cv. Valencia</strain>
    </source>
</reference>
<name>A0ACB8KMA6_CITSI</name>
<sequence>MCIAWPNDAEAVPVAGLSPLTDIDELIDEFAQDELTTLADMKRVWLSRKFTYIYEACPSTNLSFFMQSLYAHTILPDPTGHMVSNDSLSRRLGGLYCLYCLYETQPFKPPFHIYISLGELKKLKKLVVEAKNKDIRVVPALVKRMLEKKIFLFGSVDLNESSIPETVKQLTDLQNARVQVAYEKLFASTRIEHFIHMDLGAEVDLNVLKKMSTEYAEAKRQAIQEASEVVDVQNVKHIQDDQELMGDVVGKIAENWNVQKELFYQQTRMDQQPAAAEQTQLQVNDDEQGGDEDFGQELEQLLFQA</sequence>
<protein>
    <submittedName>
        <fullName evidence="1">Small nuclear RNA activating complex (SNAPc) subunit SNAP43 protein</fullName>
    </submittedName>
</protein>
<proteinExistence type="predicted"/>
<dbReference type="EMBL" id="CM039174">
    <property type="protein sequence ID" value="KAH9755532.1"/>
    <property type="molecule type" value="Genomic_DNA"/>
</dbReference>
<gene>
    <name evidence="1" type="ORF">KPL71_015815</name>
</gene>
<keyword evidence="2" id="KW-1185">Reference proteome</keyword>
<accession>A0ACB8KMA6</accession>
<evidence type="ECO:0000313" key="1">
    <source>
        <dbReference type="EMBL" id="KAH9755532.1"/>
    </source>
</evidence>
<dbReference type="Proteomes" id="UP000829398">
    <property type="component" value="Chromosome 5"/>
</dbReference>
<organism evidence="1 2">
    <name type="scientific">Citrus sinensis</name>
    <name type="common">Sweet orange</name>
    <name type="synonym">Citrus aurantium var. sinensis</name>
    <dbReference type="NCBI Taxonomy" id="2711"/>
    <lineage>
        <taxon>Eukaryota</taxon>
        <taxon>Viridiplantae</taxon>
        <taxon>Streptophyta</taxon>
        <taxon>Embryophyta</taxon>
        <taxon>Tracheophyta</taxon>
        <taxon>Spermatophyta</taxon>
        <taxon>Magnoliopsida</taxon>
        <taxon>eudicotyledons</taxon>
        <taxon>Gunneridae</taxon>
        <taxon>Pentapetalae</taxon>
        <taxon>rosids</taxon>
        <taxon>malvids</taxon>
        <taxon>Sapindales</taxon>
        <taxon>Rutaceae</taxon>
        <taxon>Aurantioideae</taxon>
        <taxon>Citrus</taxon>
    </lineage>
</organism>
<comment type="caution">
    <text evidence="1">The sequence shown here is derived from an EMBL/GenBank/DDBJ whole genome shotgun (WGS) entry which is preliminary data.</text>
</comment>